<keyword evidence="1" id="KW-0472">Membrane</keyword>
<dbReference type="InterPro" id="IPR012373">
    <property type="entry name" value="Ferrdict_sens_TM"/>
</dbReference>
<dbReference type="Proteomes" id="UP001300692">
    <property type="component" value="Unassembled WGS sequence"/>
</dbReference>
<evidence type="ECO:0000256" key="1">
    <source>
        <dbReference type="SAM" id="Phobius"/>
    </source>
</evidence>
<dbReference type="Pfam" id="PF04773">
    <property type="entry name" value="FecR"/>
    <property type="match status" value="1"/>
</dbReference>
<organism evidence="4 5">
    <name type="scientific">Reichenbachiella ulvae</name>
    <dbReference type="NCBI Taxonomy" id="2980104"/>
    <lineage>
        <taxon>Bacteria</taxon>
        <taxon>Pseudomonadati</taxon>
        <taxon>Bacteroidota</taxon>
        <taxon>Cytophagia</taxon>
        <taxon>Cytophagales</taxon>
        <taxon>Reichenbachiellaceae</taxon>
        <taxon>Reichenbachiella</taxon>
    </lineage>
</organism>
<dbReference type="EMBL" id="JAOYOD010000001">
    <property type="protein sequence ID" value="MCV9386336.1"/>
    <property type="molecule type" value="Genomic_DNA"/>
</dbReference>
<dbReference type="InterPro" id="IPR032508">
    <property type="entry name" value="FecR_C"/>
</dbReference>
<dbReference type="PANTHER" id="PTHR30273:SF2">
    <property type="entry name" value="PROTEIN FECR"/>
    <property type="match status" value="1"/>
</dbReference>
<evidence type="ECO:0000313" key="5">
    <source>
        <dbReference type="Proteomes" id="UP001300692"/>
    </source>
</evidence>
<feature type="domain" description="Protein FecR C-terminal" evidence="3">
    <location>
        <begin position="269"/>
        <end position="331"/>
    </location>
</feature>
<dbReference type="RefSeq" id="WP_264137118.1">
    <property type="nucleotide sequence ID" value="NZ_JAOYOD010000001.1"/>
</dbReference>
<dbReference type="PANTHER" id="PTHR30273">
    <property type="entry name" value="PERIPLASMIC SIGNAL SENSOR AND SIGMA FACTOR ACTIVATOR FECR-RELATED"/>
    <property type="match status" value="1"/>
</dbReference>
<comment type="caution">
    <text evidence="4">The sequence shown here is derived from an EMBL/GenBank/DDBJ whole genome shotgun (WGS) entry which is preliminary data.</text>
</comment>
<dbReference type="PIRSF" id="PIRSF018266">
    <property type="entry name" value="FecR"/>
    <property type="match status" value="1"/>
</dbReference>
<keyword evidence="1" id="KW-0812">Transmembrane</keyword>
<feature type="transmembrane region" description="Helical" evidence="1">
    <location>
        <begin position="103"/>
        <end position="123"/>
    </location>
</feature>
<accession>A0ABT3CRJ8</accession>
<evidence type="ECO:0000259" key="3">
    <source>
        <dbReference type="Pfam" id="PF16344"/>
    </source>
</evidence>
<gene>
    <name evidence="4" type="ORF">N7U62_06650</name>
</gene>
<protein>
    <submittedName>
        <fullName evidence="4">FecR domain-containing protein</fullName>
    </submittedName>
</protein>
<keyword evidence="1" id="KW-1133">Transmembrane helix</keyword>
<reference evidence="4 5" key="1">
    <citation type="submission" date="2022-10" db="EMBL/GenBank/DDBJ databases">
        <title>Comparative genomics and taxonomic characterization of three novel marine species of genus Reichenbachiella exhibiting antioxidant and polysaccharide degradation activities.</title>
        <authorList>
            <person name="Muhammad N."/>
            <person name="Lee Y.-J."/>
            <person name="Ko J."/>
            <person name="Kim S.-G."/>
        </authorList>
    </citation>
    <scope>NUCLEOTIDE SEQUENCE [LARGE SCALE GENOMIC DNA]</scope>
    <source>
        <strain evidence="4 5">ABR2-5</strain>
    </source>
</reference>
<dbReference type="Gene3D" id="2.60.120.1440">
    <property type="match status" value="1"/>
</dbReference>
<dbReference type="Gene3D" id="3.55.50.30">
    <property type="match status" value="1"/>
</dbReference>
<keyword evidence="5" id="KW-1185">Reference proteome</keyword>
<name>A0ABT3CRJ8_9BACT</name>
<feature type="domain" description="FecR protein" evidence="2">
    <location>
        <begin position="135"/>
        <end position="225"/>
    </location>
</feature>
<proteinExistence type="predicted"/>
<evidence type="ECO:0000259" key="2">
    <source>
        <dbReference type="Pfam" id="PF04773"/>
    </source>
</evidence>
<dbReference type="InterPro" id="IPR006860">
    <property type="entry name" value="FecR"/>
</dbReference>
<sequence>MSDKNGHIVNDEMLYRYFAKELSEIEEALVDDWKIISEENQRQFDEAHVFYLDMKALASIEKFENDVEDEKSWEKFKIKKEFKPKTPSTQEPQQEESISKLRLPYFNIAAAIGVLIIISWVLFGPSLSDDEYRITSNNSQDEVELKDGSHVTLNSHSEITYLSSFDEKERRVRLKGEAFFKVSKNPEKPFIVDLGSATVKVLGTAFNVNSVDPNEITVSVEEGKVSFMSASEEKILTAGQSAKLNTQTAQFESISEISNEANFWRTKSLIFDNNRLSEVIADLENLYDISIELDNPQLSDCTLTVSFENEKLENILEVVSTTLNLEVTLIDETYHLSGNGCQ</sequence>
<dbReference type="Pfam" id="PF16344">
    <property type="entry name" value="FecR_C"/>
    <property type="match status" value="1"/>
</dbReference>
<evidence type="ECO:0000313" key="4">
    <source>
        <dbReference type="EMBL" id="MCV9386336.1"/>
    </source>
</evidence>